<sequence>MKMSKSCVVLSCCIILFSISAYSITETVTQSESDSARIAMLEKALAPLKVDEVAALFAKANKDRNGAVQFMLFSNPLKNKYTDRWPNWVSGVSSPWITSYTIKKEAQSKRSWKFTITYQWETASGPFQPSLVQTIIVAPVPKNTSSSQKYWITQFNEH</sequence>
<protein>
    <submittedName>
        <fullName evidence="2">Uncharacterized protein</fullName>
    </submittedName>
</protein>
<dbReference type="RefSeq" id="WP_027272161.1">
    <property type="nucleotide sequence ID" value="NZ_CAAAJE010000032.1"/>
</dbReference>
<dbReference type="AlphaFoldDB" id="A0A0W0YMG1"/>
<gene>
    <name evidence="2" type="ORF">Lsai_1596</name>
</gene>
<evidence type="ECO:0000313" key="3">
    <source>
        <dbReference type="Proteomes" id="UP000054621"/>
    </source>
</evidence>
<organism evidence="2 3">
    <name type="scientific">Legionella sainthelensi</name>
    <dbReference type="NCBI Taxonomy" id="28087"/>
    <lineage>
        <taxon>Bacteria</taxon>
        <taxon>Pseudomonadati</taxon>
        <taxon>Pseudomonadota</taxon>
        <taxon>Gammaproteobacteria</taxon>
        <taxon>Legionellales</taxon>
        <taxon>Legionellaceae</taxon>
        <taxon>Legionella</taxon>
    </lineage>
</organism>
<dbReference type="OrthoDB" id="5637984at2"/>
<keyword evidence="1" id="KW-0732">Signal</keyword>
<comment type="caution">
    <text evidence="2">The sequence shown here is derived from an EMBL/GenBank/DDBJ whole genome shotgun (WGS) entry which is preliminary data.</text>
</comment>
<dbReference type="PATRIC" id="fig|28087.4.peg.1710"/>
<reference evidence="2 3" key="1">
    <citation type="submission" date="2015-11" db="EMBL/GenBank/DDBJ databases">
        <title>Genomic analysis of 38 Legionella species identifies large and diverse effector repertoires.</title>
        <authorList>
            <person name="Burstein D."/>
            <person name="Amaro F."/>
            <person name="Zusman T."/>
            <person name="Lifshitz Z."/>
            <person name="Cohen O."/>
            <person name="Gilbert J.A."/>
            <person name="Pupko T."/>
            <person name="Shuman H.A."/>
            <person name="Segal G."/>
        </authorList>
    </citation>
    <scope>NUCLEOTIDE SEQUENCE [LARGE SCALE GENOMIC DNA]</scope>
    <source>
        <strain evidence="2 3">Mt.St.Helens-4</strain>
    </source>
</reference>
<proteinExistence type="predicted"/>
<name>A0A0W0YMG1_9GAMM</name>
<accession>A0A0W0YMG1</accession>
<dbReference type="EMBL" id="LNYV01000015">
    <property type="protein sequence ID" value="KTD58074.1"/>
    <property type="molecule type" value="Genomic_DNA"/>
</dbReference>
<dbReference type="STRING" id="28087.Lsai_1596"/>
<feature type="signal peptide" evidence="1">
    <location>
        <begin position="1"/>
        <end position="23"/>
    </location>
</feature>
<evidence type="ECO:0000256" key="1">
    <source>
        <dbReference type="SAM" id="SignalP"/>
    </source>
</evidence>
<evidence type="ECO:0000313" key="2">
    <source>
        <dbReference type="EMBL" id="KTD58074.1"/>
    </source>
</evidence>
<feature type="chain" id="PRO_5006917782" evidence="1">
    <location>
        <begin position="24"/>
        <end position="158"/>
    </location>
</feature>
<dbReference type="eggNOG" id="ENOG5033E72">
    <property type="taxonomic scope" value="Bacteria"/>
</dbReference>
<dbReference type="Proteomes" id="UP000054621">
    <property type="component" value="Unassembled WGS sequence"/>
</dbReference>